<feature type="transmembrane region" description="Helical" evidence="1">
    <location>
        <begin position="6"/>
        <end position="26"/>
    </location>
</feature>
<reference evidence="2 3" key="1">
    <citation type="journal article" date="2019" name="Int. J. Syst. Evol. Microbiol.">
        <title>The Global Catalogue of Microorganisms (GCM) 10K type strain sequencing project: providing services to taxonomists for standard genome sequencing and annotation.</title>
        <authorList>
            <consortium name="The Broad Institute Genomics Platform"/>
            <consortium name="The Broad Institute Genome Sequencing Center for Infectious Disease"/>
            <person name="Wu L."/>
            <person name="Ma J."/>
        </authorList>
    </citation>
    <scope>NUCLEOTIDE SEQUENCE [LARGE SCALE GENOMIC DNA]</scope>
    <source>
        <strain evidence="2 3">JCM 16014</strain>
    </source>
</reference>
<evidence type="ECO:0008006" key="4">
    <source>
        <dbReference type="Google" id="ProtNLM"/>
    </source>
</evidence>
<dbReference type="EMBL" id="BAAAQN010000001">
    <property type="protein sequence ID" value="GAA2011846.1"/>
    <property type="molecule type" value="Genomic_DNA"/>
</dbReference>
<evidence type="ECO:0000256" key="1">
    <source>
        <dbReference type="SAM" id="Phobius"/>
    </source>
</evidence>
<gene>
    <name evidence="2" type="ORF">GCM10009839_02610</name>
</gene>
<accession>A0ABN2TJW8</accession>
<keyword evidence="1" id="KW-1133">Transmembrane helix</keyword>
<keyword evidence="1" id="KW-0812">Transmembrane</keyword>
<evidence type="ECO:0000313" key="3">
    <source>
        <dbReference type="Proteomes" id="UP001500751"/>
    </source>
</evidence>
<dbReference type="RefSeq" id="WP_344663582.1">
    <property type="nucleotide sequence ID" value="NZ_BAAAQN010000001.1"/>
</dbReference>
<keyword evidence="3" id="KW-1185">Reference proteome</keyword>
<comment type="caution">
    <text evidence="2">The sequence shown here is derived from an EMBL/GenBank/DDBJ whole genome shotgun (WGS) entry which is preliminary data.</text>
</comment>
<dbReference type="SUPFAM" id="SSF52833">
    <property type="entry name" value="Thioredoxin-like"/>
    <property type="match status" value="1"/>
</dbReference>
<dbReference type="Gene3D" id="3.40.30.10">
    <property type="entry name" value="Glutaredoxin"/>
    <property type="match status" value="1"/>
</dbReference>
<evidence type="ECO:0000313" key="2">
    <source>
        <dbReference type="EMBL" id="GAA2011846.1"/>
    </source>
</evidence>
<proteinExistence type="predicted"/>
<dbReference type="Proteomes" id="UP001500751">
    <property type="component" value="Unassembled WGS sequence"/>
</dbReference>
<name>A0ABN2TJW8_9ACTN</name>
<keyword evidence="1" id="KW-0472">Membrane</keyword>
<dbReference type="InterPro" id="IPR036249">
    <property type="entry name" value="Thioredoxin-like_sf"/>
</dbReference>
<organism evidence="2 3">
    <name type="scientific">Catenulispora yoronensis</name>
    <dbReference type="NCBI Taxonomy" id="450799"/>
    <lineage>
        <taxon>Bacteria</taxon>
        <taxon>Bacillati</taxon>
        <taxon>Actinomycetota</taxon>
        <taxon>Actinomycetes</taxon>
        <taxon>Catenulisporales</taxon>
        <taxon>Catenulisporaceae</taxon>
        <taxon>Catenulispora</taxon>
    </lineage>
</organism>
<protein>
    <recommendedName>
        <fullName evidence="4">Thioredoxin domain-containing protein</fullName>
    </recommendedName>
</protein>
<sequence>MTSLAWTAIIAANFLAAASLLLTISLHRKMAAAPAAAPRVLAPHEDPRLPQPGLPLPLFEVTAGDGSKVDSGDLEGLTVLSFFASGCNACGDQITLLTNTFADAPGWARWISVVDGPTSELRAEHVSRLTQVSQVVEGPEADKIQSLMDIDSWPLLVLVENGVVVGAGRSVSMLEFVVGRSLANR</sequence>